<organism evidence="2 3">
    <name type="scientific">Candidatus Borkfalkia ceftriaxoniphila</name>
    <dbReference type="NCBI Taxonomy" id="2508949"/>
    <lineage>
        <taxon>Bacteria</taxon>
        <taxon>Bacillati</taxon>
        <taxon>Bacillota</taxon>
        <taxon>Clostridia</taxon>
        <taxon>Christensenellales</taxon>
        <taxon>Christensenellaceae</taxon>
        <taxon>Candidatus Borkfalkia</taxon>
    </lineage>
</organism>
<name>A0A4Q2KBA3_9FIRM</name>
<dbReference type="Proteomes" id="UP000291269">
    <property type="component" value="Unassembled WGS sequence"/>
</dbReference>
<evidence type="ECO:0000313" key="3">
    <source>
        <dbReference type="Proteomes" id="UP000291269"/>
    </source>
</evidence>
<evidence type="ECO:0000313" key="2">
    <source>
        <dbReference type="EMBL" id="RXZ61855.1"/>
    </source>
</evidence>
<reference evidence="2 3" key="1">
    <citation type="journal article" date="2019" name="Gut">
        <title>Antibiotics-induced monodominance of a novel gut bacterial order.</title>
        <authorList>
            <person name="Hildebrand F."/>
            <person name="Moitinho-Silva L."/>
            <person name="Blasche S."/>
            <person name="Jahn M.T."/>
            <person name="Gossmann T.I."/>
            <person name="Heuerta-Cepas J."/>
            <person name="Hercog R."/>
            <person name="Luetge M."/>
            <person name="Bahram M."/>
            <person name="Pryszlak A."/>
            <person name="Alves R.J."/>
            <person name="Waszak S.M."/>
            <person name="Zhu A."/>
            <person name="Ye L."/>
            <person name="Costea P.I."/>
            <person name="Aalvink S."/>
            <person name="Belzer C."/>
            <person name="Forslund S.K."/>
            <person name="Sunagawa S."/>
            <person name="Hentschel U."/>
            <person name="Merten C."/>
            <person name="Patil K.R."/>
            <person name="Benes V."/>
            <person name="Bork P."/>
        </authorList>
    </citation>
    <scope>NUCLEOTIDE SEQUENCE [LARGE SCALE GENOMIC DNA]</scope>
    <source>
        <strain evidence="2 3">HDS1380</strain>
    </source>
</reference>
<proteinExistence type="predicted"/>
<sequence length="213" mass="24699">MDKINGYSAQEAEGLVEYISEGKKAGKTLTSLFSSYGSRHGRASGSVRNYYYQLLKTKDEKAKRILRGKGLKAEKIKEFSDRETDEMLKNILAERSKGVSVRRAIQKIADGDDRLMLRYQNKYRNMLKKQPERIEETAKNMGLENVVVQKNGQGRGKDFLERRLEKEINELYDRLALSLKNENERLKETLRQLNEENELLRRAARAQSENKHA</sequence>
<dbReference type="EMBL" id="SDOZ01000002">
    <property type="protein sequence ID" value="RXZ61855.1"/>
    <property type="molecule type" value="Genomic_DNA"/>
</dbReference>
<feature type="coiled-coil region" evidence="1">
    <location>
        <begin position="161"/>
        <end position="210"/>
    </location>
</feature>
<accession>A0A4Q2KBA3</accession>
<protein>
    <submittedName>
        <fullName evidence="2">Uncharacterized protein</fullName>
    </submittedName>
</protein>
<comment type="caution">
    <text evidence="2">The sequence shown here is derived from an EMBL/GenBank/DDBJ whole genome shotgun (WGS) entry which is preliminary data.</text>
</comment>
<keyword evidence="3" id="KW-1185">Reference proteome</keyword>
<dbReference type="AlphaFoldDB" id="A0A4Q2KBA3"/>
<dbReference type="OrthoDB" id="2083896at2"/>
<dbReference type="RefSeq" id="WP_129224944.1">
    <property type="nucleotide sequence ID" value="NZ_SDOZ01000002.1"/>
</dbReference>
<keyword evidence="1" id="KW-0175">Coiled coil</keyword>
<gene>
    <name evidence="2" type="ORF">ESZ91_05565</name>
</gene>
<evidence type="ECO:0000256" key="1">
    <source>
        <dbReference type="SAM" id="Coils"/>
    </source>
</evidence>